<dbReference type="EMBL" id="JAUHHV010000004">
    <property type="protein sequence ID" value="KAK1428883.1"/>
    <property type="molecule type" value="Genomic_DNA"/>
</dbReference>
<gene>
    <name evidence="1" type="ORF">QVD17_17723</name>
</gene>
<accession>A0AAD8P0I5</accession>
<evidence type="ECO:0000313" key="2">
    <source>
        <dbReference type="Proteomes" id="UP001229421"/>
    </source>
</evidence>
<name>A0AAD8P0I5_TARER</name>
<protein>
    <submittedName>
        <fullName evidence="1">Uncharacterized protein</fullName>
    </submittedName>
</protein>
<dbReference type="AlphaFoldDB" id="A0AAD8P0I5"/>
<proteinExistence type="predicted"/>
<sequence>MGVNYSFRGSVYRVRRHLSNNRKMSAAAARKSVKVTVSCVRYTAKELRGFPMKCCCCCCFKDDKGTNAGFLQHASNFVGAIYGFFKKTKNNNGNDNGNENGNRQ</sequence>
<organism evidence="1 2">
    <name type="scientific">Tagetes erecta</name>
    <name type="common">African marigold</name>
    <dbReference type="NCBI Taxonomy" id="13708"/>
    <lineage>
        <taxon>Eukaryota</taxon>
        <taxon>Viridiplantae</taxon>
        <taxon>Streptophyta</taxon>
        <taxon>Embryophyta</taxon>
        <taxon>Tracheophyta</taxon>
        <taxon>Spermatophyta</taxon>
        <taxon>Magnoliopsida</taxon>
        <taxon>eudicotyledons</taxon>
        <taxon>Gunneridae</taxon>
        <taxon>Pentapetalae</taxon>
        <taxon>asterids</taxon>
        <taxon>campanulids</taxon>
        <taxon>Asterales</taxon>
        <taxon>Asteraceae</taxon>
        <taxon>Asteroideae</taxon>
        <taxon>Heliantheae alliance</taxon>
        <taxon>Tageteae</taxon>
        <taxon>Tagetes</taxon>
    </lineage>
</organism>
<keyword evidence="2" id="KW-1185">Reference proteome</keyword>
<reference evidence="1" key="1">
    <citation type="journal article" date="2023" name="bioRxiv">
        <title>Improved chromosome-level genome assembly for marigold (Tagetes erecta).</title>
        <authorList>
            <person name="Jiang F."/>
            <person name="Yuan L."/>
            <person name="Wang S."/>
            <person name="Wang H."/>
            <person name="Xu D."/>
            <person name="Wang A."/>
            <person name="Fan W."/>
        </authorList>
    </citation>
    <scope>NUCLEOTIDE SEQUENCE</scope>
    <source>
        <strain evidence="1">WSJ</strain>
        <tissue evidence="1">Leaf</tissue>
    </source>
</reference>
<evidence type="ECO:0000313" key="1">
    <source>
        <dbReference type="EMBL" id="KAK1428883.1"/>
    </source>
</evidence>
<comment type="caution">
    <text evidence="1">The sequence shown here is derived from an EMBL/GenBank/DDBJ whole genome shotgun (WGS) entry which is preliminary data.</text>
</comment>
<dbReference type="Proteomes" id="UP001229421">
    <property type="component" value="Unassembled WGS sequence"/>
</dbReference>